<dbReference type="SUPFAM" id="SSF47592">
    <property type="entry name" value="SWIB/MDM2 domain"/>
    <property type="match status" value="1"/>
</dbReference>
<dbReference type="InterPro" id="IPR036885">
    <property type="entry name" value="SWIB_MDM2_dom_sf"/>
</dbReference>
<proteinExistence type="predicted"/>
<feature type="region of interest" description="Disordered" evidence="1">
    <location>
        <begin position="203"/>
        <end position="222"/>
    </location>
</feature>
<dbReference type="PANTHER" id="PTHR13844">
    <property type="entry name" value="SWI/SNF-RELATED MATRIX-ASSOCIATED ACTIN-DEPENDENT REGULATOR OF CHROMATIN SUBFAMILY D"/>
    <property type="match status" value="1"/>
</dbReference>
<feature type="compositionally biased region" description="Basic residues" evidence="1">
    <location>
        <begin position="99"/>
        <end position="108"/>
    </location>
</feature>
<dbReference type="AlphaFoldDB" id="A0A5E8CK95"/>
<feature type="domain" description="DM2" evidence="2">
    <location>
        <begin position="119"/>
        <end position="202"/>
    </location>
</feature>
<dbReference type="InterPro" id="IPR003121">
    <property type="entry name" value="SWIB_MDM2_domain"/>
</dbReference>
<dbReference type="Pfam" id="PF02201">
    <property type="entry name" value="SWIB"/>
    <property type="match status" value="1"/>
</dbReference>
<name>A0A5E8CK95_9ZZZZ</name>
<evidence type="ECO:0000313" key="3">
    <source>
        <dbReference type="EMBL" id="VVU95094.1"/>
    </source>
</evidence>
<dbReference type="InterPro" id="IPR019835">
    <property type="entry name" value="SWIB_domain"/>
</dbReference>
<evidence type="ECO:0000259" key="2">
    <source>
        <dbReference type="PROSITE" id="PS51925"/>
    </source>
</evidence>
<dbReference type="Gene3D" id="1.10.245.10">
    <property type="entry name" value="SWIB/MDM2 domain"/>
    <property type="match status" value="1"/>
</dbReference>
<feature type="region of interest" description="Disordered" evidence="1">
    <location>
        <begin position="99"/>
        <end position="121"/>
    </location>
</feature>
<accession>A0A5E8CK95</accession>
<dbReference type="CDD" id="cd10567">
    <property type="entry name" value="SWIB-MDM2_like"/>
    <property type="match status" value="1"/>
</dbReference>
<protein>
    <submittedName>
        <fullName evidence="3">SWIB/MDM2 domain</fullName>
    </submittedName>
</protein>
<sequence length="222" mass="25423">MGKKSKQNKKQSKVVDTVEVEVVSDDDVEVEVEVDSTQNVETENESTKVVADDSSSNDEETWEDVATRITERDSEILKMQKANIRDQKLLHKLHNKAVRDARKNRRNKNSSNRKLVKSGFNKPTAVPEPIAKLFDIEEGTLLARTVVTKMIYQYIRDNELQNPENKRQIRPDKKIRNLFSLTKSDTLSFENFQTHMKKLYPPSKKDLAAMAETQNASNTSNA</sequence>
<feature type="compositionally biased region" description="Polar residues" evidence="1">
    <location>
        <begin position="212"/>
        <end position="222"/>
    </location>
</feature>
<gene>
    <name evidence="3" type="ORF">CPAV1605_819</name>
</gene>
<dbReference type="SMART" id="SM00151">
    <property type="entry name" value="SWIB"/>
    <property type="match status" value="1"/>
</dbReference>
<dbReference type="EMBL" id="CABVLZ010000003">
    <property type="protein sequence ID" value="VVU95094.1"/>
    <property type="molecule type" value="Genomic_DNA"/>
</dbReference>
<evidence type="ECO:0000256" key="1">
    <source>
        <dbReference type="SAM" id="MobiDB-lite"/>
    </source>
</evidence>
<reference evidence="3" key="1">
    <citation type="submission" date="2019-09" db="EMBL/GenBank/DDBJ databases">
        <authorList>
            <person name="Needham M D."/>
        </authorList>
    </citation>
    <scope>NUCLEOTIDE SEQUENCE</scope>
</reference>
<dbReference type="PROSITE" id="PS51925">
    <property type="entry name" value="SWIB_MDM2"/>
    <property type="match status" value="1"/>
</dbReference>
<organism evidence="3">
    <name type="scientific">seawater metagenome</name>
    <dbReference type="NCBI Taxonomy" id="1561972"/>
    <lineage>
        <taxon>unclassified sequences</taxon>
        <taxon>metagenomes</taxon>
        <taxon>ecological metagenomes</taxon>
    </lineage>
</organism>
<feature type="region of interest" description="Disordered" evidence="1">
    <location>
        <begin position="32"/>
        <end position="61"/>
    </location>
</feature>